<protein>
    <submittedName>
        <fullName evidence="1">Uncharacterized protein</fullName>
    </submittedName>
</protein>
<sequence>MSFSFQAYGAGRAASPVCCTRHCSAERGKGVTDPCCCLKKDFASRVLHLCCCCVLHDEHRLVFQW</sequence>
<accession>A0A0A9BFC4</accession>
<organism evidence="1">
    <name type="scientific">Arundo donax</name>
    <name type="common">Giant reed</name>
    <name type="synonym">Donax arundinaceus</name>
    <dbReference type="NCBI Taxonomy" id="35708"/>
    <lineage>
        <taxon>Eukaryota</taxon>
        <taxon>Viridiplantae</taxon>
        <taxon>Streptophyta</taxon>
        <taxon>Embryophyta</taxon>
        <taxon>Tracheophyta</taxon>
        <taxon>Spermatophyta</taxon>
        <taxon>Magnoliopsida</taxon>
        <taxon>Liliopsida</taxon>
        <taxon>Poales</taxon>
        <taxon>Poaceae</taxon>
        <taxon>PACMAD clade</taxon>
        <taxon>Arundinoideae</taxon>
        <taxon>Arundineae</taxon>
        <taxon>Arundo</taxon>
    </lineage>
</organism>
<proteinExistence type="predicted"/>
<name>A0A0A9BFC4_ARUDO</name>
<dbReference type="AlphaFoldDB" id="A0A0A9BFC4"/>
<reference evidence="1" key="2">
    <citation type="journal article" date="2015" name="Data Brief">
        <title>Shoot transcriptome of the giant reed, Arundo donax.</title>
        <authorList>
            <person name="Barrero R.A."/>
            <person name="Guerrero F.D."/>
            <person name="Moolhuijzen P."/>
            <person name="Goolsby J.A."/>
            <person name="Tidwell J."/>
            <person name="Bellgard S.E."/>
            <person name="Bellgard M.I."/>
        </authorList>
    </citation>
    <scope>NUCLEOTIDE SEQUENCE</scope>
    <source>
        <tissue evidence="1">Shoot tissue taken approximately 20 cm above the soil surface</tissue>
    </source>
</reference>
<evidence type="ECO:0000313" key="1">
    <source>
        <dbReference type="EMBL" id="JAD59945.1"/>
    </source>
</evidence>
<dbReference type="EMBL" id="GBRH01237950">
    <property type="protein sequence ID" value="JAD59945.1"/>
    <property type="molecule type" value="Transcribed_RNA"/>
</dbReference>
<reference evidence="1" key="1">
    <citation type="submission" date="2014-09" db="EMBL/GenBank/DDBJ databases">
        <authorList>
            <person name="Magalhaes I.L.F."/>
            <person name="Oliveira U."/>
            <person name="Santos F.R."/>
            <person name="Vidigal T.H.D.A."/>
            <person name="Brescovit A.D."/>
            <person name="Santos A.J."/>
        </authorList>
    </citation>
    <scope>NUCLEOTIDE SEQUENCE</scope>
    <source>
        <tissue evidence="1">Shoot tissue taken approximately 20 cm above the soil surface</tissue>
    </source>
</reference>